<keyword evidence="4" id="KW-1185">Reference proteome</keyword>
<name>E9GBJ9_DAPPU</name>
<feature type="non-terminal residue" evidence="3">
    <location>
        <position position="130"/>
    </location>
</feature>
<organism evidence="3 4">
    <name type="scientific">Daphnia pulex</name>
    <name type="common">Water flea</name>
    <dbReference type="NCBI Taxonomy" id="6669"/>
    <lineage>
        <taxon>Eukaryota</taxon>
        <taxon>Metazoa</taxon>
        <taxon>Ecdysozoa</taxon>
        <taxon>Arthropoda</taxon>
        <taxon>Crustacea</taxon>
        <taxon>Branchiopoda</taxon>
        <taxon>Diplostraca</taxon>
        <taxon>Cladocera</taxon>
        <taxon>Anomopoda</taxon>
        <taxon>Daphniidae</taxon>
        <taxon>Daphnia</taxon>
    </lineage>
</organism>
<dbReference type="Pfam" id="PF24889">
    <property type="entry name" value="CCTL2_WNK"/>
    <property type="match status" value="1"/>
</dbReference>
<dbReference type="OrthoDB" id="8300716at2759"/>
<dbReference type="STRING" id="6669.E9GBJ9"/>
<dbReference type="HOGENOM" id="CLU_1943391_0_0_1"/>
<evidence type="ECO:0000313" key="3">
    <source>
        <dbReference type="EMBL" id="EFX83137.1"/>
    </source>
</evidence>
<dbReference type="KEGG" id="dpx:DAPPUDRAFT_28399"/>
<dbReference type="InterPro" id="IPR056865">
    <property type="entry name" value="CCTL2_WNK"/>
</dbReference>
<feature type="non-terminal residue" evidence="3">
    <location>
        <position position="1"/>
    </location>
</feature>
<reference evidence="3 4" key="1">
    <citation type="journal article" date="2011" name="Science">
        <title>The ecoresponsive genome of Daphnia pulex.</title>
        <authorList>
            <person name="Colbourne J.K."/>
            <person name="Pfrender M.E."/>
            <person name="Gilbert D."/>
            <person name="Thomas W.K."/>
            <person name="Tucker A."/>
            <person name="Oakley T.H."/>
            <person name="Tokishita S."/>
            <person name="Aerts A."/>
            <person name="Arnold G.J."/>
            <person name="Basu M.K."/>
            <person name="Bauer D.J."/>
            <person name="Caceres C.E."/>
            <person name="Carmel L."/>
            <person name="Casola C."/>
            <person name="Choi J.H."/>
            <person name="Detter J.C."/>
            <person name="Dong Q."/>
            <person name="Dusheyko S."/>
            <person name="Eads B.D."/>
            <person name="Frohlich T."/>
            <person name="Geiler-Samerotte K.A."/>
            <person name="Gerlach D."/>
            <person name="Hatcher P."/>
            <person name="Jogdeo S."/>
            <person name="Krijgsveld J."/>
            <person name="Kriventseva E.V."/>
            <person name="Kultz D."/>
            <person name="Laforsch C."/>
            <person name="Lindquist E."/>
            <person name="Lopez J."/>
            <person name="Manak J.R."/>
            <person name="Muller J."/>
            <person name="Pangilinan J."/>
            <person name="Patwardhan R.P."/>
            <person name="Pitluck S."/>
            <person name="Pritham E.J."/>
            <person name="Rechtsteiner A."/>
            <person name="Rho M."/>
            <person name="Rogozin I.B."/>
            <person name="Sakarya O."/>
            <person name="Salamov A."/>
            <person name="Schaack S."/>
            <person name="Shapiro H."/>
            <person name="Shiga Y."/>
            <person name="Skalitzky C."/>
            <person name="Smith Z."/>
            <person name="Souvorov A."/>
            <person name="Sung W."/>
            <person name="Tang Z."/>
            <person name="Tsuchiya D."/>
            <person name="Tu H."/>
            <person name="Vos H."/>
            <person name="Wang M."/>
            <person name="Wolf Y.I."/>
            <person name="Yamagata H."/>
            <person name="Yamada T."/>
            <person name="Ye Y."/>
            <person name="Shaw J.R."/>
            <person name="Andrews J."/>
            <person name="Crease T.J."/>
            <person name="Tang H."/>
            <person name="Lucas S.M."/>
            <person name="Robertson H.M."/>
            <person name="Bork P."/>
            <person name="Koonin E.V."/>
            <person name="Zdobnov E.M."/>
            <person name="Grigoriev I.V."/>
            <person name="Lynch M."/>
            <person name="Boore J.L."/>
        </authorList>
    </citation>
    <scope>NUCLEOTIDE SEQUENCE [LARGE SCALE GENOMIC DNA]</scope>
</reference>
<dbReference type="InParanoid" id="E9GBJ9"/>
<protein>
    <recommendedName>
        <fullName evidence="2">Serine/threonine-protein kinase WNK CCTL2 domain-containing protein</fullName>
    </recommendedName>
</protein>
<dbReference type="Gene3D" id="3.10.20.90">
    <property type="entry name" value="Phosphatidylinositol 3-kinase Catalytic Subunit, Chain A, domain 1"/>
    <property type="match status" value="1"/>
</dbReference>
<dbReference type="AlphaFoldDB" id="E9GBJ9"/>
<evidence type="ECO:0000313" key="4">
    <source>
        <dbReference type="Proteomes" id="UP000000305"/>
    </source>
</evidence>
<sequence>KRRRTAERGPRLSVLSVQGSVVECQVETMKQETVTFKFDQADTVPADVANNLIKHRLLSEQHAEIFIEQVEDILRQLRENPDVLPVVSLPPAKPAADSLSPNRSDTTATTAASTSSVGSVDSVESTTKGS</sequence>
<accession>E9GBJ9</accession>
<dbReference type="PhylomeDB" id="E9GBJ9"/>
<feature type="region of interest" description="Disordered" evidence="1">
    <location>
        <begin position="88"/>
        <end position="130"/>
    </location>
</feature>
<dbReference type="Proteomes" id="UP000000305">
    <property type="component" value="Unassembled WGS sequence"/>
</dbReference>
<proteinExistence type="predicted"/>
<feature type="compositionally biased region" description="Low complexity" evidence="1">
    <location>
        <begin position="104"/>
        <end position="130"/>
    </location>
</feature>
<dbReference type="EMBL" id="GL732538">
    <property type="protein sequence ID" value="EFX83137.1"/>
    <property type="molecule type" value="Genomic_DNA"/>
</dbReference>
<evidence type="ECO:0000259" key="2">
    <source>
        <dbReference type="Pfam" id="PF24889"/>
    </source>
</evidence>
<gene>
    <name evidence="3" type="ORF">DAPPUDRAFT_28399</name>
</gene>
<evidence type="ECO:0000256" key="1">
    <source>
        <dbReference type="SAM" id="MobiDB-lite"/>
    </source>
</evidence>
<feature type="domain" description="Serine/threonine-protein kinase WNK CCTL2" evidence="2">
    <location>
        <begin position="9"/>
        <end position="82"/>
    </location>
</feature>